<proteinExistence type="predicted"/>
<name>A0A8S5TZ28_9CAUD</name>
<sequence length="75" mass="8677">MNVYCLLDAIDDDTLNNLYISFAMYNIPEMSTPSVPFNEWIKEQHDAILKADVVTFNIKVDKNYGYLILTILVNM</sequence>
<organism evidence="1">
    <name type="scientific">Siphoviridae sp. ctnPP24</name>
    <dbReference type="NCBI Taxonomy" id="2825662"/>
    <lineage>
        <taxon>Viruses</taxon>
        <taxon>Duplodnaviria</taxon>
        <taxon>Heunggongvirae</taxon>
        <taxon>Uroviricota</taxon>
        <taxon>Caudoviricetes</taxon>
    </lineage>
</organism>
<evidence type="ECO:0000313" key="1">
    <source>
        <dbReference type="EMBL" id="DAF87434.1"/>
    </source>
</evidence>
<reference evidence="1" key="1">
    <citation type="journal article" date="2021" name="Proc. Natl. Acad. Sci. U.S.A.">
        <title>A Catalog of Tens of Thousands of Viruses from Human Metagenomes Reveals Hidden Associations with Chronic Diseases.</title>
        <authorList>
            <person name="Tisza M.J."/>
            <person name="Buck C.B."/>
        </authorList>
    </citation>
    <scope>NUCLEOTIDE SEQUENCE</scope>
    <source>
        <strain evidence="1">CtnPP24</strain>
    </source>
</reference>
<accession>A0A8S5TZ28</accession>
<dbReference type="EMBL" id="BK015962">
    <property type="protein sequence ID" value="DAF87434.1"/>
    <property type="molecule type" value="Genomic_DNA"/>
</dbReference>
<protein>
    <submittedName>
        <fullName evidence="1">Uncharacterized protein</fullName>
    </submittedName>
</protein>